<dbReference type="SUPFAM" id="SSF46785">
    <property type="entry name" value="Winged helix' DNA-binding domain"/>
    <property type="match status" value="1"/>
</dbReference>
<dbReference type="Gene3D" id="3.40.190.290">
    <property type="match status" value="1"/>
</dbReference>
<dbReference type="InterPro" id="IPR036388">
    <property type="entry name" value="WH-like_DNA-bd_sf"/>
</dbReference>
<dbReference type="CDD" id="cd05466">
    <property type="entry name" value="PBP2_LTTR_substrate"/>
    <property type="match status" value="1"/>
</dbReference>
<evidence type="ECO:0000256" key="3">
    <source>
        <dbReference type="ARBA" id="ARBA00023125"/>
    </source>
</evidence>
<reference evidence="6" key="2">
    <citation type="submission" date="2021-04" db="EMBL/GenBank/DDBJ databases">
        <authorList>
            <person name="Gilroy R."/>
        </authorList>
    </citation>
    <scope>NUCLEOTIDE SEQUENCE</scope>
    <source>
        <strain evidence="6">CHK183-5548</strain>
    </source>
</reference>
<sequence>MDTKQIEYMIAVEKEGSITEAAKRLYVTPSALSQQLKNLEQELDTRLFIRSKRGMTLTPEGNLYLSGAKAMLAVKEKAMEQIQSLVRQKNQSSQISIALNQNFYNFVRKHIIAEFERKFPYMEIQTVLVTEKSAKEEVLRGNADMGFIIASGVTSSSLDSIPLQREAIHLAFPRQVLEELPADYSFEELTKVLRGMEYISAPRAQIRDADEYYLRCAGLDPKVLCYATSYAHLRKLLNLQFAYGVIPEGFIEETDTFAHVPIRPAAFYTLEIVLSSSLSMTEEIRELIVQFLREFDRENGGKSMLEALEHG</sequence>
<dbReference type="Pfam" id="PF03466">
    <property type="entry name" value="LysR_substrate"/>
    <property type="match status" value="1"/>
</dbReference>
<keyword evidence="3" id="KW-0238">DNA-binding</keyword>
<gene>
    <name evidence="6" type="ORF">IAA04_07245</name>
</gene>
<dbReference type="PROSITE" id="PS50931">
    <property type="entry name" value="HTH_LYSR"/>
    <property type="match status" value="1"/>
</dbReference>
<accession>A0A9D2PBQ9</accession>
<dbReference type="PANTHER" id="PTHR30126:SF40">
    <property type="entry name" value="HTH-TYPE TRANSCRIPTIONAL REGULATOR GLTR"/>
    <property type="match status" value="1"/>
</dbReference>
<evidence type="ECO:0000256" key="4">
    <source>
        <dbReference type="ARBA" id="ARBA00023163"/>
    </source>
</evidence>
<dbReference type="PRINTS" id="PR00039">
    <property type="entry name" value="HTHLYSR"/>
</dbReference>
<evidence type="ECO:0000256" key="2">
    <source>
        <dbReference type="ARBA" id="ARBA00023015"/>
    </source>
</evidence>
<dbReference type="GO" id="GO:0003700">
    <property type="term" value="F:DNA-binding transcription factor activity"/>
    <property type="evidence" value="ECO:0007669"/>
    <property type="project" value="InterPro"/>
</dbReference>
<dbReference type="InterPro" id="IPR036390">
    <property type="entry name" value="WH_DNA-bd_sf"/>
</dbReference>
<evidence type="ECO:0000313" key="7">
    <source>
        <dbReference type="Proteomes" id="UP000823883"/>
    </source>
</evidence>
<comment type="caution">
    <text evidence="6">The sequence shown here is derived from an EMBL/GenBank/DDBJ whole genome shotgun (WGS) entry which is preliminary data.</text>
</comment>
<dbReference type="InterPro" id="IPR005119">
    <property type="entry name" value="LysR_subst-bd"/>
</dbReference>
<dbReference type="PANTHER" id="PTHR30126">
    <property type="entry name" value="HTH-TYPE TRANSCRIPTIONAL REGULATOR"/>
    <property type="match status" value="1"/>
</dbReference>
<dbReference type="Proteomes" id="UP000823883">
    <property type="component" value="Unassembled WGS sequence"/>
</dbReference>
<comment type="similarity">
    <text evidence="1">Belongs to the LysR transcriptional regulatory family.</text>
</comment>
<dbReference type="Gene3D" id="1.10.10.10">
    <property type="entry name" value="Winged helix-like DNA-binding domain superfamily/Winged helix DNA-binding domain"/>
    <property type="match status" value="1"/>
</dbReference>
<proteinExistence type="inferred from homology"/>
<keyword evidence="4" id="KW-0804">Transcription</keyword>
<protein>
    <submittedName>
        <fullName evidence="6">LysR family transcriptional regulator</fullName>
    </submittedName>
</protein>
<dbReference type="SUPFAM" id="SSF53850">
    <property type="entry name" value="Periplasmic binding protein-like II"/>
    <property type="match status" value="1"/>
</dbReference>
<dbReference type="AlphaFoldDB" id="A0A9D2PBQ9"/>
<organism evidence="6 7">
    <name type="scientific">Candidatus Lachnoclostridium pullistercoris</name>
    <dbReference type="NCBI Taxonomy" id="2838632"/>
    <lineage>
        <taxon>Bacteria</taxon>
        <taxon>Bacillati</taxon>
        <taxon>Bacillota</taxon>
        <taxon>Clostridia</taxon>
        <taxon>Lachnospirales</taxon>
        <taxon>Lachnospiraceae</taxon>
    </lineage>
</organism>
<keyword evidence="2" id="KW-0805">Transcription regulation</keyword>
<dbReference type="GO" id="GO:0000976">
    <property type="term" value="F:transcription cis-regulatory region binding"/>
    <property type="evidence" value="ECO:0007669"/>
    <property type="project" value="TreeGrafter"/>
</dbReference>
<reference evidence="6" key="1">
    <citation type="journal article" date="2021" name="PeerJ">
        <title>Extensive microbial diversity within the chicken gut microbiome revealed by metagenomics and culture.</title>
        <authorList>
            <person name="Gilroy R."/>
            <person name="Ravi A."/>
            <person name="Getino M."/>
            <person name="Pursley I."/>
            <person name="Horton D.L."/>
            <person name="Alikhan N.F."/>
            <person name="Baker D."/>
            <person name="Gharbi K."/>
            <person name="Hall N."/>
            <person name="Watson M."/>
            <person name="Adriaenssens E.M."/>
            <person name="Foster-Nyarko E."/>
            <person name="Jarju S."/>
            <person name="Secka A."/>
            <person name="Antonio M."/>
            <person name="Oren A."/>
            <person name="Chaudhuri R.R."/>
            <person name="La Ragione R."/>
            <person name="Hildebrand F."/>
            <person name="Pallen M.J."/>
        </authorList>
    </citation>
    <scope>NUCLEOTIDE SEQUENCE</scope>
    <source>
        <strain evidence="6">CHK183-5548</strain>
    </source>
</reference>
<dbReference type="EMBL" id="DWWL01000046">
    <property type="protein sequence ID" value="HJC47830.1"/>
    <property type="molecule type" value="Genomic_DNA"/>
</dbReference>
<dbReference type="InterPro" id="IPR000847">
    <property type="entry name" value="LysR_HTH_N"/>
</dbReference>
<evidence type="ECO:0000313" key="6">
    <source>
        <dbReference type="EMBL" id="HJC47830.1"/>
    </source>
</evidence>
<dbReference type="FunFam" id="1.10.10.10:FF:000001">
    <property type="entry name" value="LysR family transcriptional regulator"/>
    <property type="match status" value="1"/>
</dbReference>
<feature type="domain" description="HTH lysR-type" evidence="5">
    <location>
        <begin position="1"/>
        <end position="58"/>
    </location>
</feature>
<evidence type="ECO:0000259" key="5">
    <source>
        <dbReference type="PROSITE" id="PS50931"/>
    </source>
</evidence>
<dbReference type="Pfam" id="PF00126">
    <property type="entry name" value="HTH_1"/>
    <property type="match status" value="1"/>
</dbReference>
<name>A0A9D2PBQ9_9FIRM</name>
<evidence type="ECO:0000256" key="1">
    <source>
        <dbReference type="ARBA" id="ARBA00009437"/>
    </source>
</evidence>